<accession>A0A4Q4Z7S4</accession>
<reference evidence="3 4" key="1">
    <citation type="submission" date="2019-01" db="EMBL/GenBank/DDBJ databases">
        <title>Nocardioides guangzhouensis sp. nov., an actinobacterium isolated from soil.</title>
        <authorList>
            <person name="Fu Y."/>
            <person name="Cai Y."/>
            <person name="Lin Z."/>
            <person name="Chen P."/>
        </authorList>
    </citation>
    <scope>NUCLEOTIDE SEQUENCE [LARGE SCALE GENOMIC DNA]</scope>
    <source>
        <strain evidence="3 4">130</strain>
    </source>
</reference>
<protein>
    <submittedName>
        <fullName evidence="3">SRPBCC family protein</fullName>
    </submittedName>
</protein>
<dbReference type="SUPFAM" id="SSF55961">
    <property type="entry name" value="Bet v1-like"/>
    <property type="match status" value="1"/>
</dbReference>
<dbReference type="AlphaFoldDB" id="A0A4Q4Z7S4"/>
<feature type="domain" description="Activator of Hsp90 ATPase homologue 1/2-like C-terminal" evidence="2">
    <location>
        <begin position="29"/>
        <end position="141"/>
    </location>
</feature>
<evidence type="ECO:0000313" key="4">
    <source>
        <dbReference type="Proteomes" id="UP000295198"/>
    </source>
</evidence>
<keyword evidence="4" id="KW-1185">Reference proteome</keyword>
<organism evidence="3 4">
    <name type="scientific">Nocardioides guangzhouensis</name>
    <dbReference type="NCBI Taxonomy" id="2497878"/>
    <lineage>
        <taxon>Bacteria</taxon>
        <taxon>Bacillati</taxon>
        <taxon>Actinomycetota</taxon>
        <taxon>Actinomycetes</taxon>
        <taxon>Propionibacteriales</taxon>
        <taxon>Nocardioidaceae</taxon>
        <taxon>Nocardioides</taxon>
    </lineage>
</organism>
<evidence type="ECO:0000259" key="2">
    <source>
        <dbReference type="Pfam" id="PF08327"/>
    </source>
</evidence>
<dbReference type="RefSeq" id="WP_134719449.1">
    <property type="nucleotide sequence ID" value="NZ_SDKM01000028.1"/>
</dbReference>
<dbReference type="Pfam" id="PF08327">
    <property type="entry name" value="AHSA1"/>
    <property type="match status" value="1"/>
</dbReference>
<dbReference type="InterPro" id="IPR023393">
    <property type="entry name" value="START-like_dom_sf"/>
</dbReference>
<comment type="caution">
    <text evidence="3">The sequence shown here is derived from an EMBL/GenBank/DDBJ whole genome shotgun (WGS) entry which is preliminary data.</text>
</comment>
<dbReference type="Gene3D" id="3.30.530.20">
    <property type="match status" value="1"/>
</dbReference>
<name>A0A4Q4Z7S4_9ACTN</name>
<gene>
    <name evidence="3" type="ORF">EKO23_17675</name>
</gene>
<dbReference type="Proteomes" id="UP000295198">
    <property type="component" value="Unassembled WGS sequence"/>
</dbReference>
<sequence length="169" mass="17989">MNTFRQDLEPDLALVDGQAVVRFEQTWDTDAADLWEAVTDPGRLARWFAPVEGDPVVGGEVVVHFDDGDVPGLRVLACDAGRSFTVAWPMAQGGSEVDVEVRADGPARSTLVLTHRLLPRDKAAGYAAGWTAHVGHLHAHLAGGKPGDWAAAFGAARERMVARVAALGD</sequence>
<proteinExistence type="inferred from homology"/>
<dbReference type="OrthoDB" id="8117292at2"/>
<dbReference type="CDD" id="cd08899">
    <property type="entry name" value="SRPBCC_CalC_Aha1-like_6"/>
    <property type="match status" value="1"/>
</dbReference>
<dbReference type="EMBL" id="SDKM01000028">
    <property type="protein sequence ID" value="RYP83907.1"/>
    <property type="molecule type" value="Genomic_DNA"/>
</dbReference>
<evidence type="ECO:0000313" key="3">
    <source>
        <dbReference type="EMBL" id="RYP83907.1"/>
    </source>
</evidence>
<comment type="similarity">
    <text evidence="1">Belongs to the AHA1 family.</text>
</comment>
<evidence type="ECO:0000256" key="1">
    <source>
        <dbReference type="ARBA" id="ARBA00006817"/>
    </source>
</evidence>
<dbReference type="InterPro" id="IPR013538">
    <property type="entry name" value="ASHA1/2-like_C"/>
</dbReference>